<dbReference type="Gene3D" id="4.10.240.10">
    <property type="entry name" value="Zn(2)-C6 fungal-type DNA-binding domain"/>
    <property type="match status" value="1"/>
</dbReference>
<keyword evidence="3" id="KW-0312">Gluconeogenesis</keyword>
<evidence type="ECO:0000256" key="5">
    <source>
        <dbReference type="ARBA" id="ARBA00022833"/>
    </source>
</evidence>
<dbReference type="PANTHER" id="PTHR47659">
    <property type="entry name" value="ZN(II)2CYS6 TRANSCRIPTION FACTOR (EUROFUNG)-RELATED"/>
    <property type="match status" value="1"/>
</dbReference>
<dbReference type="InterPro" id="IPR035965">
    <property type="entry name" value="PAS-like_dom_sf"/>
</dbReference>
<dbReference type="PROSITE" id="PS50048">
    <property type="entry name" value="ZN2_CY6_FUNGAL_2"/>
    <property type="match status" value="1"/>
</dbReference>
<evidence type="ECO:0000259" key="14">
    <source>
        <dbReference type="PROSITE" id="PS50112"/>
    </source>
</evidence>
<evidence type="ECO:0000256" key="1">
    <source>
        <dbReference type="ARBA" id="ARBA00004123"/>
    </source>
</evidence>
<dbReference type="InterPro" id="IPR036864">
    <property type="entry name" value="Zn2-C6_fun-type_DNA-bd_sf"/>
</dbReference>
<organism evidence="15 16">
    <name type="scientific">Rhodofomes roseus</name>
    <dbReference type="NCBI Taxonomy" id="34475"/>
    <lineage>
        <taxon>Eukaryota</taxon>
        <taxon>Fungi</taxon>
        <taxon>Dikarya</taxon>
        <taxon>Basidiomycota</taxon>
        <taxon>Agaricomycotina</taxon>
        <taxon>Agaricomycetes</taxon>
        <taxon>Polyporales</taxon>
        <taxon>Rhodofomes</taxon>
    </lineage>
</organism>
<evidence type="ECO:0000256" key="7">
    <source>
        <dbReference type="ARBA" id="ARBA00023125"/>
    </source>
</evidence>
<dbReference type="InterPro" id="IPR056751">
    <property type="entry name" value="PAS_13"/>
</dbReference>
<dbReference type="Pfam" id="PF00172">
    <property type="entry name" value="Zn_clus"/>
    <property type="match status" value="1"/>
</dbReference>
<name>A0A4Y9YQK3_9APHY</name>
<reference evidence="15 16" key="1">
    <citation type="submission" date="2019-01" db="EMBL/GenBank/DDBJ databases">
        <title>Genome sequencing of the rare red list fungi Fomitopsis rosea.</title>
        <authorList>
            <person name="Buettner E."/>
            <person name="Kellner H."/>
        </authorList>
    </citation>
    <scope>NUCLEOTIDE SEQUENCE [LARGE SCALE GENOMIC DNA]</scope>
    <source>
        <strain evidence="15 16">DSM 105464</strain>
    </source>
</reference>
<dbReference type="CDD" id="cd00067">
    <property type="entry name" value="GAL4"/>
    <property type="match status" value="1"/>
</dbReference>
<keyword evidence="6" id="KW-0805">Transcription regulation</keyword>
<dbReference type="Proteomes" id="UP000298390">
    <property type="component" value="Unassembled WGS sequence"/>
</dbReference>
<evidence type="ECO:0000256" key="2">
    <source>
        <dbReference type="ARBA" id="ARBA00010855"/>
    </source>
</evidence>
<evidence type="ECO:0000256" key="4">
    <source>
        <dbReference type="ARBA" id="ARBA00022723"/>
    </source>
</evidence>
<dbReference type="GO" id="GO:0009267">
    <property type="term" value="P:cellular response to starvation"/>
    <property type="evidence" value="ECO:0007669"/>
    <property type="project" value="TreeGrafter"/>
</dbReference>
<dbReference type="SMART" id="SM00066">
    <property type="entry name" value="GAL4"/>
    <property type="match status" value="1"/>
</dbReference>
<dbReference type="SUPFAM" id="SSF57701">
    <property type="entry name" value="Zn2/Cys6 DNA-binding domain"/>
    <property type="match status" value="1"/>
</dbReference>
<feature type="region of interest" description="Disordered" evidence="12">
    <location>
        <begin position="1"/>
        <end position="84"/>
    </location>
</feature>
<evidence type="ECO:0000256" key="12">
    <source>
        <dbReference type="SAM" id="MobiDB-lite"/>
    </source>
</evidence>
<evidence type="ECO:0000256" key="10">
    <source>
        <dbReference type="ARBA" id="ARBA00023242"/>
    </source>
</evidence>
<keyword evidence="9" id="KW-0804">Transcription</keyword>
<keyword evidence="5" id="KW-0862">Zinc</keyword>
<evidence type="ECO:0000313" key="15">
    <source>
        <dbReference type="EMBL" id="TFY64090.1"/>
    </source>
</evidence>
<dbReference type="CDD" id="cd00130">
    <property type="entry name" value="PAS"/>
    <property type="match status" value="1"/>
</dbReference>
<feature type="compositionally biased region" description="Pro residues" evidence="12">
    <location>
        <begin position="148"/>
        <end position="167"/>
    </location>
</feature>
<dbReference type="AlphaFoldDB" id="A0A4Y9YQK3"/>
<evidence type="ECO:0000256" key="8">
    <source>
        <dbReference type="ARBA" id="ARBA00023159"/>
    </source>
</evidence>
<sequence length="549" mass="59220">MLSSQNSLDDIRNVPTAVAQRPSLPPYHTASASTVSETDPATAVPKKKSTVKRKRTQDGTSDSADSSSQPTRTRDGPKKKKANRACASCQKAHLTCDDARPCQRCVKRGMADQCMEGRRKKAKYLLDAEELEALKRTKSGDGSSIGPEPAPVSQPAPPEPQYAPPDPMYAHYPNQTSFGAGSEGANLEYSILSAILGNSPDSSSQQPAGSPTMNHAAPSAPYGTPPGAPNLVAARWSTDAYGAPSQQPAGYASSAGAGPSNYAEQAQLGIQPSAPSAPIANPALASEYGGYPPGTGFTPGQGEPAVAERPSIPVITHPAVCAVRTADTSGRRVNTRGNASRAWGGLGDSGRLWCRLGAGLGARRVVRGVYQAVTKPYDYTEGYHFLMKHLPMRFEKNDILRIVRALAIFRPSLIALQMPLSEEDEVFVEKCFQRSLIELDKLVSFSGTPTVAWRRTGEICLVGPEFCMLTGWEKDELVGRRKYIYELFENQSVVEYWENFANHAFENTTQSVYSHCVLLKPSGAPVPCTFCFSIKRDIMDLPSLVIGMF</sequence>
<evidence type="ECO:0000256" key="6">
    <source>
        <dbReference type="ARBA" id="ARBA00023015"/>
    </source>
</evidence>
<evidence type="ECO:0000256" key="11">
    <source>
        <dbReference type="ARBA" id="ARBA00040903"/>
    </source>
</evidence>
<dbReference type="GO" id="GO:0008270">
    <property type="term" value="F:zinc ion binding"/>
    <property type="evidence" value="ECO:0007669"/>
    <property type="project" value="InterPro"/>
</dbReference>
<dbReference type="PROSITE" id="PS50112">
    <property type="entry name" value="PAS"/>
    <property type="match status" value="1"/>
</dbReference>
<dbReference type="STRING" id="34475.A0A4Y9YQK3"/>
<feature type="domain" description="PAS" evidence="14">
    <location>
        <begin position="435"/>
        <end position="508"/>
    </location>
</feature>
<keyword evidence="8" id="KW-0010">Activator</keyword>
<evidence type="ECO:0000259" key="13">
    <source>
        <dbReference type="PROSITE" id="PS50048"/>
    </source>
</evidence>
<keyword evidence="7" id="KW-0238">DNA-binding</keyword>
<proteinExistence type="inferred from homology"/>
<accession>A0A4Y9YQK3</accession>
<gene>
    <name evidence="15" type="ORF">EVJ58_g2844</name>
</gene>
<dbReference type="Pfam" id="PF24990">
    <property type="entry name" value="PAS_13"/>
    <property type="match status" value="1"/>
</dbReference>
<feature type="compositionally biased region" description="Polar residues" evidence="12">
    <location>
        <begin position="30"/>
        <end position="39"/>
    </location>
</feature>
<evidence type="ECO:0000256" key="9">
    <source>
        <dbReference type="ARBA" id="ARBA00023163"/>
    </source>
</evidence>
<feature type="domain" description="Zn(2)-C6 fungal-type" evidence="13">
    <location>
        <begin position="85"/>
        <end position="116"/>
    </location>
</feature>
<evidence type="ECO:0000256" key="3">
    <source>
        <dbReference type="ARBA" id="ARBA00022432"/>
    </source>
</evidence>
<comment type="subcellular location">
    <subcellularLocation>
        <location evidence="1">Nucleus</location>
    </subcellularLocation>
</comment>
<comment type="caution">
    <text evidence="15">The sequence shown here is derived from an EMBL/GenBank/DDBJ whole genome shotgun (WGS) entry which is preliminary data.</text>
</comment>
<keyword evidence="10" id="KW-0539">Nucleus</keyword>
<feature type="region of interest" description="Disordered" evidence="12">
    <location>
        <begin position="197"/>
        <end position="223"/>
    </location>
</feature>
<feature type="compositionally biased region" description="Polar residues" evidence="12">
    <location>
        <begin position="58"/>
        <end position="71"/>
    </location>
</feature>
<comment type="similarity">
    <text evidence="2">Belongs to the ERT1/acuK family.</text>
</comment>
<feature type="compositionally biased region" description="Polar residues" evidence="12">
    <location>
        <begin position="199"/>
        <end position="213"/>
    </location>
</feature>
<dbReference type="PANTHER" id="PTHR47659:SF1">
    <property type="entry name" value="TRANSCRIPTION ACTIVATOR OF GLUCONEOGENESIS ERT1"/>
    <property type="match status" value="1"/>
</dbReference>
<feature type="compositionally biased region" description="Basic residues" evidence="12">
    <location>
        <begin position="45"/>
        <end position="55"/>
    </location>
</feature>
<evidence type="ECO:0000313" key="16">
    <source>
        <dbReference type="Proteomes" id="UP000298390"/>
    </source>
</evidence>
<dbReference type="SUPFAM" id="SSF55785">
    <property type="entry name" value="PYP-like sensor domain (PAS domain)"/>
    <property type="match status" value="1"/>
</dbReference>
<dbReference type="GO" id="GO:0006094">
    <property type="term" value="P:gluconeogenesis"/>
    <property type="evidence" value="ECO:0007669"/>
    <property type="project" value="UniProtKB-KW"/>
</dbReference>
<dbReference type="GO" id="GO:0000981">
    <property type="term" value="F:DNA-binding transcription factor activity, RNA polymerase II-specific"/>
    <property type="evidence" value="ECO:0007669"/>
    <property type="project" value="InterPro"/>
</dbReference>
<dbReference type="InterPro" id="IPR001138">
    <property type="entry name" value="Zn2Cys6_DnaBD"/>
</dbReference>
<keyword evidence="4" id="KW-0479">Metal-binding</keyword>
<dbReference type="GO" id="GO:0005634">
    <property type="term" value="C:nucleus"/>
    <property type="evidence" value="ECO:0007669"/>
    <property type="project" value="UniProtKB-SubCell"/>
</dbReference>
<dbReference type="InterPro" id="IPR050335">
    <property type="entry name" value="ERT1_acuK_gluconeogen_tf"/>
</dbReference>
<protein>
    <recommendedName>
        <fullName evidence="11">Transcription activator of gluconeogenesis ERT1</fullName>
    </recommendedName>
</protein>
<dbReference type="InterPro" id="IPR000014">
    <property type="entry name" value="PAS"/>
</dbReference>
<dbReference type="GO" id="GO:0000977">
    <property type="term" value="F:RNA polymerase II transcription regulatory region sequence-specific DNA binding"/>
    <property type="evidence" value="ECO:0007669"/>
    <property type="project" value="TreeGrafter"/>
</dbReference>
<feature type="region of interest" description="Disordered" evidence="12">
    <location>
        <begin position="135"/>
        <end position="170"/>
    </location>
</feature>
<dbReference type="EMBL" id="SEKV01000109">
    <property type="protein sequence ID" value="TFY64090.1"/>
    <property type="molecule type" value="Genomic_DNA"/>
</dbReference>